<keyword evidence="5" id="KW-1185">Reference proteome</keyword>
<evidence type="ECO:0000313" key="5">
    <source>
        <dbReference type="Proteomes" id="UP000663873"/>
    </source>
</evidence>
<dbReference type="PRINTS" id="PR00019">
    <property type="entry name" value="LEURICHRPT"/>
</dbReference>
<dbReference type="InterPro" id="IPR050541">
    <property type="entry name" value="LRR_TM_domain-containing"/>
</dbReference>
<keyword evidence="1" id="KW-0433">Leucine-rich repeat</keyword>
<feature type="non-terminal residue" evidence="4">
    <location>
        <position position="84"/>
    </location>
</feature>
<proteinExistence type="predicted"/>
<dbReference type="SUPFAM" id="SSF52058">
    <property type="entry name" value="L domain-like"/>
    <property type="match status" value="1"/>
</dbReference>
<dbReference type="EMBL" id="CAJOBP010054342">
    <property type="protein sequence ID" value="CAF4826639.1"/>
    <property type="molecule type" value="Genomic_DNA"/>
</dbReference>
<sequence length="84" mass="9768">MSQLIAIDLQRNQLTEIPSAYPLTLREFELGNNRLTTLPFNNETFNKLSQLITLDLSSNPLQCDCHIKPLYHWLLTHYQSELVP</sequence>
<evidence type="ECO:0000313" key="4">
    <source>
        <dbReference type="EMBL" id="CAF4826639.1"/>
    </source>
</evidence>
<dbReference type="GO" id="GO:0005886">
    <property type="term" value="C:plasma membrane"/>
    <property type="evidence" value="ECO:0007669"/>
    <property type="project" value="TreeGrafter"/>
</dbReference>
<evidence type="ECO:0000256" key="2">
    <source>
        <dbReference type="ARBA" id="ARBA00022729"/>
    </source>
</evidence>
<protein>
    <recommendedName>
        <fullName evidence="6">LRRCT domain-containing protein</fullName>
    </recommendedName>
</protein>
<organism evidence="4 5">
    <name type="scientific">Rotaria socialis</name>
    <dbReference type="NCBI Taxonomy" id="392032"/>
    <lineage>
        <taxon>Eukaryota</taxon>
        <taxon>Metazoa</taxon>
        <taxon>Spiralia</taxon>
        <taxon>Gnathifera</taxon>
        <taxon>Rotifera</taxon>
        <taxon>Eurotatoria</taxon>
        <taxon>Bdelloidea</taxon>
        <taxon>Philodinida</taxon>
        <taxon>Philodinidae</taxon>
        <taxon>Rotaria</taxon>
    </lineage>
</organism>
<dbReference type="AlphaFoldDB" id="A0A821QKP2"/>
<dbReference type="InterPro" id="IPR032675">
    <property type="entry name" value="LRR_dom_sf"/>
</dbReference>
<dbReference type="Gene3D" id="3.80.10.10">
    <property type="entry name" value="Ribonuclease Inhibitor"/>
    <property type="match status" value="1"/>
</dbReference>
<evidence type="ECO:0000256" key="3">
    <source>
        <dbReference type="ARBA" id="ARBA00022737"/>
    </source>
</evidence>
<dbReference type="PANTHER" id="PTHR24369">
    <property type="entry name" value="ANTIGEN BSP, PUTATIVE-RELATED"/>
    <property type="match status" value="1"/>
</dbReference>
<gene>
    <name evidence="4" type="ORF">UJA718_LOCUS42407</name>
</gene>
<name>A0A821QKP2_9BILA</name>
<dbReference type="Pfam" id="PF00560">
    <property type="entry name" value="LRR_1"/>
    <property type="match status" value="1"/>
</dbReference>
<dbReference type="PANTHER" id="PTHR24369:SF210">
    <property type="entry name" value="CHAOPTIN-RELATED"/>
    <property type="match status" value="1"/>
</dbReference>
<evidence type="ECO:0000256" key="1">
    <source>
        <dbReference type="ARBA" id="ARBA00022614"/>
    </source>
</evidence>
<reference evidence="4" key="1">
    <citation type="submission" date="2021-02" db="EMBL/GenBank/DDBJ databases">
        <authorList>
            <person name="Nowell W R."/>
        </authorList>
    </citation>
    <scope>NUCLEOTIDE SEQUENCE</scope>
</reference>
<evidence type="ECO:0008006" key="6">
    <source>
        <dbReference type="Google" id="ProtNLM"/>
    </source>
</evidence>
<accession>A0A821QKP2</accession>
<keyword evidence="3" id="KW-0677">Repeat</keyword>
<keyword evidence="2" id="KW-0732">Signal</keyword>
<dbReference type="InterPro" id="IPR001611">
    <property type="entry name" value="Leu-rich_rpt"/>
</dbReference>
<comment type="caution">
    <text evidence="4">The sequence shown here is derived from an EMBL/GenBank/DDBJ whole genome shotgun (WGS) entry which is preliminary data.</text>
</comment>
<dbReference type="Proteomes" id="UP000663873">
    <property type="component" value="Unassembled WGS sequence"/>
</dbReference>